<dbReference type="NCBIfam" id="TIGR02464">
    <property type="entry name" value="ribofla_fusion"/>
    <property type="match status" value="1"/>
</dbReference>
<dbReference type="Pfam" id="PF00155">
    <property type="entry name" value="Aminotran_1_2"/>
    <property type="match status" value="1"/>
</dbReference>
<keyword evidence="5" id="KW-0032">Aminotransferase</keyword>
<name>A0A221W8C5_9PSEU</name>
<evidence type="ECO:0000313" key="10">
    <source>
        <dbReference type="Proteomes" id="UP000204221"/>
    </source>
</evidence>
<evidence type="ECO:0000259" key="8">
    <source>
        <dbReference type="Pfam" id="PF08719"/>
    </source>
</evidence>
<dbReference type="GO" id="GO:0016829">
    <property type="term" value="F:lyase activity"/>
    <property type="evidence" value="ECO:0007669"/>
    <property type="project" value="UniProtKB-KW"/>
</dbReference>
<dbReference type="KEGG" id="ahg:AHOG_23215"/>
<dbReference type="PROSITE" id="PS00105">
    <property type="entry name" value="AA_TRANSFER_CLASS_1"/>
    <property type="match status" value="1"/>
</dbReference>
<keyword evidence="4" id="KW-0663">Pyridoxal phosphate</keyword>
<evidence type="ECO:0000259" key="7">
    <source>
        <dbReference type="Pfam" id="PF00155"/>
    </source>
</evidence>
<evidence type="ECO:0000256" key="3">
    <source>
        <dbReference type="ARBA" id="ARBA00001933"/>
    </source>
</evidence>
<comment type="catalytic activity">
    <reaction evidence="2">
        <text>2,5-diamino-6-hydroxy-4-(5-phosphoribosylamino)-pyrimidine + H2O = 2,5,6-triamino-4-hydroxypyrimidine + D-ribose 5-phosphate</text>
        <dbReference type="Rhea" id="RHEA:23436"/>
        <dbReference type="ChEBI" id="CHEBI:15377"/>
        <dbReference type="ChEBI" id="CHEBI:58614"/>
        <dbReference type="ChEBI" id="CHEBI:78346"/>
        <dbReference type="ChEBI" id="CHEBI:137796"/>
    </reaction>
</comment>
<feature type="compositionally biased region" description="Basic and acidic residues" evidence="6">
    <location>
        <begin position="21"/>
        <end position="44"/>
    </location>
</feature>
<dbReference type="PANTHER" id="PTHR42885">
    <property type="entry name" value="HISTIDINOL-PHOSPHATE AMINOTRANSFERASE-RELATED"/>
    <property type="match status" value="1"/>
</dbReference>
<evidence type="ECO:0000256" key="6">
    <source>
        <dbReference type="SAM" id="MobiDB-lite"/>
    </source>
</evidence>
<reference evidence="9 10" key="1">
    <citation type="submission" date="2017-07" db="EMBL/GenBank/DDBJ databases">
        <title>Complete genome sequence of Actinoalloteichus hoggarensis DSM 45943, type strain of Actinoalloteichus hoggarensis.</title>
        <authorList>
            <person name="Ruckert C."/>
            <person name="Nouioui I."/>
            <person name="Willmese J."/>
            <person name="van Wezel G."/>
            <person name="Klenk H.-P."/>
            <person name="Kalinowski J."/>
            <person name="Zotchev S.B."/>
        </authorList>
    </citation>
    <scope>NUCLEOTIDE SEQUENCE [LARGE SCALE GENOMIC DNA]</scope>
    <source>
        <strain evidence="9 10">DSM 45943</strain>
    </source>
</reference>
<comment type="cofactor">
    <cofactor evidence="3 5">
        <name>pyridoxal 5'-phosphate</name>
        <dbReference type="ChEBI" id="CHEBI:597326"/>
    </cofactor>
</comment>
<evidence type="ECO:0000256" key="2">
    <source>
        <dbReference type="ARBA" id="ARBA00000751"/>
    </source>
</evidence>
<dbReference type="InterPro" id="IPR004839">
    <property type="entry name" value="Aminotransferase_I/II_large"/>
</dbReference>
<dbReference type="PANTHER" id="PTHR42885:SF1">
    <property type="entry name" value="THREONINE-PHOSPHATE DECARBOXYLASE"/>
    <property type="match status" value="1"/>
</dbReference>
<dbReference type="GO" id="GO:0008483">
    <property type="term" value="F:transaminase activity"/>
    <property type="evidence" value="ECO:0007669"/>
    <property type="project" value="UniProtKB-KW"/>
</dbReference>
<dbReference type="EC" id="2.6.1.-" evidence="5"/>
<dbReference type="Gene3D" id="1.10.357.40">
    <property type="entry name" value="YbiA-like"/>
    <property type="match status" value="1"/>
</dbReference>
<comment type="catalytic activity">
    <reaction evidence="1">
        <text>5-amino-6-(5-phospho-D-ribosylamino)uracil + H2O = 5,6-diaminouracil + D-ribose 5-phosphate</text>
        <dbReference type="Rhea" id="RHEA:55020"/>
        <dbReference type="ChEBI" id="CHEBI:15377"/>
        <dbReference type="ChEBI" id="CHEBI:46252"/>
        <dbReference type="ChEBI" id="CHEBI:58453"/>
        <dbReference type="ChEBI" id="CHEBI:78346"/>
    </reaction>
</comment>
<dbReference type="InterPro" id="IPR037238">
    <property type="entry name" value="YbiA-like_sf"/>
</dbReference>
<evidence type="ECO:0000256" key="4">
    <source>
        <dbReference type="ARBA" id="ARBA00022898"/>
    </source>
</evidence>
<dbReference type="SUPFAM" id="SSF143990">
    <property type="entry name" value="YbiA-like"/>
    <property type="match status" value="1"/>
</dbReference>
<dbReference type="InterPro" id="IPR015424">
    <property type="entry name" value="PyrdxlP-dep_Trfase"/>
</dbReference>
<feature type="compositionally biased region" description="Low complexity" evidence="6">
    <location>
        <begin position="11"/>
        <end position="20"/>
    </location>
</feature>
<feature type="domain" description="NADAR" evidence="8">
    <location>
        <begin position="102"/>
        <end position="247"/>
    </location>
</feature>
<protein>
    <recommendedName>
        <fullName evidence="5">Aminotransferase</fullName>
        <ecNumber evidence="5">2.6.1.-</ecNumber>
    </recommendedName>
</protein>
<proteinExistence type="inferred from homology"/>
<accession>A0A221W8C5</accession>
<evidence type="ECO:0000256" key="5">
    <source>
        <dbReference type="RuleBase" id="RU000481"/>
    </source>
</evidence>
<evidence type="ECO:0000313" key="9">
    <source>
        <dbReference type="EMBL" id="ASO22252.1"/>
    </source>
</evidence>
<dbReference type="CDD" id="cd00609">
    <property type="entry name" value="AAT_like"/>
    <property type="match status" value="1"/>
</dbReference>
<feature type="region of interest" description="Disordered" evidence="6">
    <location>
        <begin position="1"/>
        <end position="44"/>
    </location>
</feature>
<dbReference type="Proteomes" id="UP000204221">
    <property type="component" value="Chromosome"/>
</dbReference>
<dbReference type="InterPro" id="IPR015421">
    <property type="entry name" value="PyrdxlP-dep_Trfase_major"/>
</dbReference>
<sequence length="682" mass="73801">MRSRSVRRGRATAAVVARQAEPPERSSGQDELRGRRDRKGSADRKSLAARVRCLLASSIMTEPRLRRVDQRIAELRRREAAGERLRFVLFWSGLRRADGDVRSECLSQWWFGDFTVDGRRYPTAEHYMMERKARLFGDDGVAERILVARHPGEAKRLGRLVRGFDRERWDAHRERIVIAGNLAKFTAHEPAAAFLRSTGSRILVEASPVDAVWGIGLAARDDAATLPSRWPGRNLLGFALMEVRARLGAARRGRSPAPGRASRPPPRPGVRRRVPRLPPMSSGDPHHGPAVGADGGPSPVFTVCPPAAVPGRRDDRAELVDAPAPVGHRGEAGIDLEALRHHGDVEATPELVDFAVNVRLDAPPRWLRDRLAAALSDLGRYPSAAEDAATRSVVAARHGRRPEEVLVLAGAAECFALLPELRPRHAAVVHPSFTEPELALRQAGVPVSRVLLPASDGHRLRPELVPADADLVVLGNPTNPTSVLHPAAVVRSLARPGRTLVVDEAFIDAVPGEAESLAGDGGTPGLVVVRSLTKTWALAGLRAGYVLAAPELLGRLAARRPHWPVGSLVHVAVRACCSPGALAEAEAAAVDLRERRRDMIAELAALPGLRVEQPAHGPFLLLTVPDGAAVRTGLRQRGIAVRRCDTFPGLTEDHLRVAVRSAERTSLLGAALSDLLRDTRVS</sequence>
<dbReference type="SUPFAM" id="SSF53383">
    <property type="entry name" value="PLP-dependent transferases"/>
    <property type="match status" value="1"/>
</dbReference>
<dbReference type="GO" id="GO:0030170">
    <property type="term" value="F:pyridoxal phosphate binding"/>
    <property type="evidence" value="ECO:0007669"/>
    <property type="project" value="InterPro"/>
</dbReference>
<dbReference type="InterPro" id="IPR015422">
    <property type="entry name" value="PyrdxlP-dep_Trfase_small"/>
</dbReference>
<dbReference type="Gene3D" id="3.40.640.10">
    <property type="entry name" value="Type I PLP-dependent aspartate aminotransferase-like (Major domain)"/>
    <property type="match status" value="1"/>
</dbReference>
<dbReference type="Gene3D" id="3.90.1150.10">
    <property type="entry name" value="Aspartate Aminotransferase, domain 1"/>
    <property type="match status" value="1"/>
</dbReference>
<gene>
    <name evidence="9" type="primary">cobD</name>
    <name evidence="9" type="ORF">AHOG_23215</name>
</gene>
<feature type="compositionally biased region" description="Basic residues" evidence="6">
    <location>
        <begin position="1"/>
        <end position="10"/>
    </location>
</feature>
<dbReference type="NCBIfam" id="NF005915">
    <property type="entry name" value="PRK07908.1"/>
    <property type="match status" value="1"/>
</dbReference>
<dbReference type="CDD" id="cd15457">
    <property type="entry name" value="NADAR"/>
    <property type="match status" value="1"/>
</dbReference>
<organism evidence="9 10">
    <name type="scientific">Actinoalloteichus hoggarensis</name>
    <dbReference type="NCBI Taxonomy" id="1470176"/>
    <lineage>
        <taxon>Bacteria</taxon>
        <taxon>Bacillati</taxon>
        <taxon>Actinomycetota</taxon>
        <taxon>Actinomycetes</taxon>
        <taxon>Pseudonocardiales</taxon>
        <taxon>Pseudonocardiaceae</taxon>
        <taxon>Actinoalloteichus</taxon>
    </lineage>
</organism>
<keyword evidence="9" id="KW-0456">Lyase</keyword>
<dbReference type="EMBL" id="CP022521">
    <property type="protein sequence ID" value="ASO22252.1"/>
    <property type="molecule type" value="Genomic_DNA"/>
</dbReference>
<dbReference type="AlphaFoldDB" id="A0A221W8C5"/>
<keyword evidence="5" id="KW-0808">Transferase</keyword>
<comment type="similarity">
    <text evidence="5">Belongs to the class-I pyridoxal-phosphate-dependent aminotransferase family.</text>
</comment>
<keyword evidence="10" id="KW-1185">Reference proteome</keyword>
<dbReference type="Pfam" id="PF08719">
    <property type="entry name" value="NADAR"/>
    <property type="match status" value="1"/>
</dbReference>
<dbReference type="InterPro" id="IPR012816">
    <property type="entry name" value="NADAR"/>
</dbReference>
<feature type="region of interest" description="Disordered" evidence="6">
    <location>
        <begin position="249"/>
        <end position="313"/>
    </location>
</feature>
<dbReference type="InterPro" id="IPR004838">
    <property type="entry name" value="NHTrfase_class1_PyrdxlP-BS"/>
</dbReference>
<evidence type="ECO:0000256" key="1">
    <source>
        <dbReference type="ARBA" id="ARBA00000022"/>
    </source>
</evidence>
<feature type="domain" description="Aminotransferase class I/classII large" evidence="7">
    <location>
        <begin position="351"/>
        <end position="659"/>
    </location>
</feature>